<dbReference type="CDD" id="cd06257">
    <property type="entry name" value="DnaJ"/>
    <property type="match status" value="1"/>
</dbReference>
<dbReference type="GO" id="GO:0031072">
    <property type="term" value="F:heat shock protein binding"/>
    <property type="evidence" value="ECO:0007669"/>
    <property type="project" value="InterPro"/>
</dbReference>
<dbReference type="Pfam" id="PF00226">
    <property type="entry name" value="DnaJ"/>
    <property type="match status" value="1"/>
</dbReference>
<reference evidence="17 18" key="1">
    <citation type="submission" date="2015-08" db="EMBL/GenBank/DDBJ databases">
        <title>Comparative genomics of the Campylobacter concisus group.</title>
        <authorList>
            <person name="Yee E."/>
            <person name="Chapman M.H."/>
            <person name="Huynh S."/>
            <person name="Bono J.L."/>
            <person name="On S.L."/>
            <person name="St Leger J."/>
            <person name="Foster G."/>
            <person name="Parker C.T."/>
            <person name="Miller W.G."/>
        </authorList>
    </citation>
    <scope>NUCLEOTIDE SEQUENCE [LARGE SCALE GENOMIC DNA]</scope>
    <source>
        <strain evidence="17 18">RM9337</strain>
    </source>
</reference>
<dbReference type="Proteomes" id="UP000650616">
    <property type="component" value="Unassembled WGS sequence"/>
</dbReference>
<dbReference type="AlphaFoldDB" id="A0AAW3ZXM4"/>
<reference evidence="16 19" key="2">
    <citation type="submission" date="2020-10" db="EMBL/GenBank/DDBJ databases">
        <title>Campylobacter californiensis sp. nov. isolated from cattle and feral swine in California.</title>
        <authorList>
            <person name="Miller W.G."/>
        </authorList>
    </citation>
    <scope>NUCLEOTIDE SEQUENCE [LARGE SCALE GENOMIC DNA]</scope>
    <source>
        <strain evidence="16 19">RM12919</strain>
    </source>
</reference>
<name>A0AAW3ZXM4_9BACT</name>
<dbReference type="InterPro" id="IPR001305">
    <property type="entry name" value="HSP_DnaJ_Cys-rich_dom"/>
</dbReference>
<feature type="domain" description="J" evidence="14">
    <location>
        <begin position="4"/>
        <end position="69"/>
    </location>
</feature>
<organism evidence="17 18">
    <name type="scientific">Campylobacter californiensis</name>
    <dbReference type="NCBI Taxonomy" id="1032243"/>
    <lineage>
        <taxon>Bacteria</taxon>
        <taxon>Pseudomonadati</taxon>
        <taxon>Campylobacterota</taxon>
        <taxon>Epsilonproteobacteria</taxon>
        <taxon>Campylobacterales</taxon>
        <taxon>Campylobacteraceae</taxon>
        <taxon>Campylobacter</taxon>
    </lineage>
</organism>
<gene>
    <name evidence="12 17" type="primary">dnaJ</name>
    <name evidence="16" type="ORF">CCAL12919_04685</name>
    <name evidence="17" type="ORF">CCAL9337_05050</name>
</gene>
<evidence type="ECO:0000256" key="11">
    <source>
        <dbReference type="ARBA" id="ARBA00067609"/>
    </source>
</evidence>
<keyword evidence="6 12" id="KW-0862">Zinc</keyword>
<dbReference type="Gene3D" id="2.60.260.20">
    <property type="entry name" value="Urease metallochaperone UreE, N-terminal domain"/>
    <property type="match status" value="2"/>
</dbReference>
<feature type="zinc finger region" description="CR-type" evidence="13">
    <location>
        <begin position="131"/>
        <end position="208"/>
    </location>
</feature>
<evidence type="ECO:0000313" key="18">
    <source>
        <dbReference type="Proteomes" id="UP000650616"/>
    </source>
</evidence>
<dbReference type="InterPro" id="IPR036869">
    <property type="entry name" value="J_dom_sf"/>
</dbReference>
<comment type="subcellular location">
    <subcellularLocation>
        <location evidence="12">Cytoplasm</location>
    </subcellularLocation>
</comment>
<dbReference type="GO" id="GO:0005524">
    <property type="term" value="F:ATP binding"/>
    <property type="evidence" value="ECO:0007669"/>
    <property type="project" value="InterPro"/>
</dbReference>
<dbReference type="EMBL" id="LIWG01000005">
    <property type="protein sequence ID" value="MBE3608096.1"/>
    <property type="molecule type" value="Genomic_DNA"/>
</dbReference>
<dbReference type="FunFam" id="1.10.287.110:FF:000034">
    <property type="entry name" value="Chaperone protein DnaJ"/>
    <property type="match status" value="1"/>
</dbReference>
<dbReference type="Proteomes" id="UP001318760">
    <property type="component" value="Unassembled WGS sequence"/>
</dbReference>
<keyword evidence="18" id="KW-1185">Reference proteome</keyword>
<comment type="cofactor">
    <cofactor evidence="12">
        <name>Zn(2+)</name>
        <dbReference type="ChEBI" id="CHEBI:29105"/>
    </cofactor>
    <text evidence="12">Binds 2 Zn(2+) ions per monomer.</text>
</comment>
<evidence type="ECO:0000256" key="10">
    <source>
        <dbReference type="ARBA" id="ARBA00061004"/>
    </source>
</evidence>
<evidence type="ECO:0000313" key="16">
    <source>
        <dbReference type="EMBL" id="MBE2986427.1"/>
    </source>
</evidence>
<evidence type="ECO:0000256" key="9">
    <source>
        <dbReference type="ARBA" id="ARBA00053423"/>
    </source>
</evidence>
<evidence type="ECO:0000256" key="1">
    <source>
        <dbReference type="ARBA" id="ARBA00022490"/>
    </source>
</evidence>
<dbReference type="Gene3D" id="1.10.287.110">
    <property type="entry name" value="DnaJ domain"/>
    <property type="match status" value="1"/>
</dbReference>
<feature type="binding site" evidence="12">
    <location>
        <position position="160"/>
    </location>
    <ligand>
        <name>Zn(2+)</name>
        <dbReference type="ChEBI" id="CHEBI:29105"/>
        <label>2</label>
    </ligand>
</feature>
<dbReference type="GO" id="GO:0051082">
    <property type="term" value="F:unfolded protein binding"/>
    <property type="evidence" value="ECO:0007669"/>
    <property type="project" value="UniProtKB-UniRule"/>
</dbReference>
<dbReference type="RefSeq" id="WP_170016203.1">
    <property type="nucleotide sequence ID" value="NZ_CP012545.1"/>
</dbReference>
<keyword evidence="8 12" id="KW-0143">Chaperone</keyword>
<keyword evidence="5 12" id="KW-0863">Zinc-finger</keyword>
<evidence type="ECO:0000256" key="7">
    <source>
        <dbReference type="ARBA" id="ARBA00023016"/>
    </source>
</evidence>
<dbReference type="GO" id="GO:0006260">
    <property type="term" value="P:DNA replication"/>
    <property type="evidence" value="ECO:0007669"/>
    <property type="project" value="UniProtKB-KW"/>
</dbReference>
<dbReference type="SUPFAM" id="SSF49493">
    <property type="entry name" value="HSP40/DnaJ peptide-binding domain"/>
    <property type="match status" value="2"/>
</dbReference>
<dbReference type="Gene3D" id="2.10.230.10">
    <property type="entry name" value="Heat shock protein DnaJ, cysteine-rich domain"/>
    <property type="match status" value="1"/>
</dbReference>
<dbReference type="GO" id="GO:0005737">
    <property type="term" value="C:cytoplasm"/>
    <property type="evidence" value="ECO:0007669"/>
    <property type="project" value="UniProtKB-SubCell"/>
</dbReference>
<comment type="subunit">
    <text evidence="12">Homodimer.</text>
</comment>
<dbReference type="InterPro" id="IPR008971">
    <property type="entry name" value="HSP40/DnaJ_pept-bd"/>
</dbReference>
<comment type="similarity">
    <text evidence="10 12">Belongs to the DnaJ family.</text>
</comment>
<comment type="caution">
    <text evidence="12">Lacks conserved residue(s) required for the propagation of feature annotation.</text>
</comment>
<dbReference type="InterPro" id="IPR012724">
    <property type="entry name" value="DnaJ"/>
</dbReference>
<dbReference type="PROSITE" id="PS50076">
    <property type="entry name" value="DNAJ_2"/>
    <property type="match status" value="1"/>
</dbReference>
<dbReference type="SUPFAM" id="SSF57938">
    <property type="entry name" value="DnaJ/Hsp40 cysteine-rich domain"/>
    <property type="match status" value="1"/>
</dbReference>
<dbReference type="Pfam" id="PF01556">
    <property type="entry name" value="DnaJ_C"/>
    <property type="match status" value="1"/>
</dbReference>
<dbReference type="CDD" id="cd10719">
    <property type="entry name" value="DnaJ_zf"/>
    <property type="match status" value="1"/>
</dbReference>
<comment type="caution">
    <text evidence="17">The sequence shown here is derived from an EMBL/GenBank/DDBJ whole genome shotgun (WGS) entry which is preliminary data.</text>
</comment>
<keyword evidence="4 12" id="KW-0677">Repeat</keyword>
<comment type="function">
    <text evidence="9 12">Participates actively in the response to hyperosmotic and heat shock by preventing the aggregation of stress-denatured proteins and by disaggregating proteins, also in an autonomous, DnaK-independent fashion. Unfolded proteins bind initially to DnaJ; upon interaction with the DnaJ-bound protein, DnaK hydrolyzes its bound ATP, resulting in the formation of a stable complex. GrpE releases ADP from DnaK; ATP binding to DnaK triggers the release of the substrate protein, thus completing the reaction cycle. Several rounds of ATP-dependent interactions between DnaJ, DnaK and GrpE are required for fully efficient folding. Also involved, together with DnaK and GrpE, in the DNA replication of plasmids through activation of initiation proteins.</text>
</comment>
<accession>A0AAW3ZXM4</accession>
<evidence type="ECO:0000256" key="12">
    <source>
        <dbReference type="HAMAP-Rule" id="MF_01152"/>
    </source>
</evidence>
<feature type="binding site" evidence="12">
    <location>
        <position position="144"/>
    </location>
    <ligand>
        <name>Zn(2+)</name>
        <dbReference type="ChEBI" id="CHEBI:29105"/>
        <label>1</label>
    </ligand>
</feature>
<evidence type="ECO:0000256" key="5">
    <source>
        <dbReference type="ARBA" id="ARBA00022771"/>
    </source>
</evidence>
<evidence type="ECO:0000256" key="2">
    <source>
        <dbReference type="ARBA" id="ARBA00022705"/>
    </source>
</evidence>
<dbReference type="InterPro" id="IPR036410">
    <property type="entry name" value="HSP_DnaJ_Cys-rich_dom_sf"/>
</dbReference>
<feature type="binding site" evidence="12">
    <location>
        <position position="163"/>
    </location>
    <ligand>
        <name>Zn(2+)</name>
        <dbReference type="ChEBI" id="CHEBI:29105"/>
        <label>2</label>
    </ligand>
</feature>
<dbReference type="Pfam" id="PF00684">
    <property type="entry name" value="DnaJ_CXXCXGXG"/>
    <property type="match status" value="1"/>
</dbReference>
<evidence type="ECO:0000313" key="19">
    <source>
        <dbReference type="Proteomes" id="UP001318760"/>
    </source>
</evidence>
<evidence type="ECO:0000256" key="4">
    <source>
        <dbReference type="ARBA" id="ARBA00022737"/>
    </source>
</evidence>
<dbReference type="CDD" id="cd10747">
    <property type="entry name" value="DnaJ_C"/>
    <property type="match status" value="1"/>
</dbReference>
<dbReference type="PROSITE" id="PS51188">
    <property type="entry name" value="ZF_CR"/>
    <property type="match status" value="1"/>
</dbReference>
<dbReference type="FunFam" id="2.10.230.10:FF:000002">
    <property type="entry name" value="Molecular chaperone DnaJ"/>
    <property type="match status" value="1"/>
</dbReference>
<dbReference type="InterPro" id="IPR001623">
    <property type="entry name" value="DnaJ_domain"/>
</dbReference>
<dbReference type="InterPro" id="IPR002939">
    <property type="entry name" value="DnaJ_C"/>
</dbReference>
<protein>
    <recommendedName>
        <fullName evidence="11 12">Chaperone protein DnaJ</fullName>
    </recommendedName>
</protein>
<dbReference type="GO" id="GO:0008270">
    <property type="term" value="F:zinc ion binding"/>
    <property type="evidence" value="ECO:0007669"/>
    <property type="project" value="UniProtKB-UniRule"/>
</dbReference>
<evidence type="ECO:0000256" key="3">
    <source>
        <dbReference type="ARBA" id="ARBA00022723"/>
    </source>
</evidence>
<dbReference type="PANTHER" id="PTHR43096:SF48">
    <property type="entry name" value="CHAPERONE PROTEIN DNAJ"/>
    <property type="match status" value="1"/>
</dbReference>
<keyword evidence="3 12" id="KW-0479">Metal-binding</keyword>
<keyword evidence="1 12" id="KW-0963">Cytoplasm</keyword>
<feature type="binding site" evidence="12">
    <location>
        <position position="185"/>
    </location>
    <ligand>
        <name>Zn(2+)</name>
        <dbReference type="ChEBI" id="CHEBI:29105"/>
        <label>2</label>
    </ligand>
</feature>
<feature type="binding site" evidence="12">
    <location>
        <position position="199"/>
    </location>
    <ligand>
        <name>Zn(2+)</name>
        <dbReference type="ChEBI" id="CHEBI:29105"/>
        <label>1</label>
    </ligand>
</feature>
<comment type="domain">
    <text evidence="12">The J domain is necessary and sufficient to stimulate DnaK ATPase activity. Zinc center 1 plays an important role in the autonomous, DnaK-independent chaperone activity of DnaJ. Zinc center 2 is essential for interaction with DnaK and for DnaJ activity.</text>
</comment>
<dbReference type="NCBIfam" id="TIGR02349">
    <property type="entry name" value="DnaJ_bact"/>
    <property type="match status" value="1"/>
</dbReference>
<dbReference type="SUPFAM" id="SSF46565">
    <property type="entry name" value="Chaperone J-domain"/>
    <property type="match status" value="1"/>
</dbReference>
<dbReference type="NCBIfam" id="NF008035">
    <property type="entry name" value="PRK10767.1"/>
    <property type="match status" value="1"/>
</dbReference>
<evidence type="ECO:0000259" key="15">
    <source>
        <dbReference type="PROSITE" id="PS51188"/>
    </source>
</evidence>
<sequence>MEVSYYEILEISQSANADEIKKAYRKLALKYHPDRNAGDKEAEDKFKLVNEAYQVLSDEKKREIYDRYGKDGLNGSGGFGGGFGADFDISDIFSSFFGDFGSSRTRRRNTDKYSVDLEVPIDIKFHEAVFGCEKEISYKIKVPCDECKSTGSKDGKTHTCQYCRGTGRISQNRGFMSLVQECPYCHGSGQTISEKCPSCNGNGFKEESKTIKISIPEGVDSGMRMRVSGKGNISSRGESGDLYVNINVAEDDYFIRHNDDIYVDFPVFFTQAILGESITIPTLRGKTELKLPVGAKDKQQFIFENEGVKNVNSKRIGRLIVQISIQNPQKLTDEQTELLTKLQESFDIKSGTAIHDNDSVFDKIKSWFKKS</sequence>
<keyword evidence="2 12" id="KW-0235">DNA replication</keyword>
<dbReference type="PROSITE" id="PS00636">
    <property type="entry name" value="DNAJ_1"/>
    <property type="match status" value="1"/>
</dbReference>
<dbReference type="EMBL" id="JADBHS010000007">
    <property type="protein sequence ID" value="MBE2986427.1"/>
    <property type="molecule type" value="Genomic_DNA"/>
</dbReference>
<dbReference type="InterPro" id="IPR018253">
    <property type="entry name" value="DnaJ_domain_CS"/>
</dbReference>
<dbReference type="SMART" id="SM00271">
    <property type="entry name" value="DnaJ"/>
    <property type="match status" value="1"/>
</dbReference>
<feature type="binding site" evidence="12">
    <location>
        <position position="182"/>
    </location>
    <ligand>
        <name>Zn(2+)</name>
        <dbReference type="ChEBI" id="CHEBI:29105"/>
        <label>2</label>
    </ligand>
</feature>
<dbReference type="GO" id="GO:0042026">
    <property type="term" value="P:protein refolding"/>
    <property type="evidence" value="ECO:0007669"/>
    <property type="project" value="TreeGrafter"/>
</dbReference>
<dbReference type="PRINTS" id="PR00625">
    <property type="entry name" value="JDOMAIN"/>
</dbReference>
<feature type="domain" description="CR-type" evidence="15">
    <location>
        <begin position="131"/>
        <end position="208"/>
    </location>
</feature>
<feature type="binding site" evidence="12">
    <location>
        <position position="147"/>
    </location>
    <ligand>
        <name>Zn(2+)</name>
        <dbReference type="ChEBI" id="CHEBI:29105"/>
        <label>1</label>
    </ligand>
</feature>
<dbReference type="PANTHER" id="PTHR43096">
    <property type="entry name" value="DNAJ HOMOLOG 1, MITOCHONDRIAL-RELATED"/>
    <property type="match status" value="1"/>
</dbReference>
<evidence type="ECO:0000256" key="13">
    <source>
        <dbReference type="PROSITE-ProRule" id="PRU00546"/>
    </source>
</evidence>
<dbReference type="HAMAP" id="MF_01152">
    <property type="entry name" value="DnaJ"/>
    <property type="match status" value="1"/>
</dbReference>
<evidence type="ECO:0000259" key="14">
    <source>
        <dbReference type="PROSITE" id="PS50076"/>
    </source>
</evidence>
<evidence type="ECO:0000256" key="6">
    <source>
        <dbReference type="ARBA" id="ARBA00022833"/>
    </source>
</evidence>
<keyword evidence="7 12" id="KW-0346">Stress response</keyword>
<evidence type="ECO:0000256" key="8">
    <source>
        <dbReference type="ARBA" id="ARBA00023186"/>
    </source>
</evidence>
<proteinExistence type="inferred from homology"/>
<evidence type="ECO:0000313" key="17">
    <source>
        <dbReference type="EMBL" id="MBE3608096.1"/>
    </source>
</evidence>
<feature type="binding site" evidence="12">
    <location>
        <position position="196"/>
    </location>
    <ligand>
        <name>Zn(2+)</name>
        <dbReference type="ChEBI" id="CHEBI:29105"/>
        <label>1</label>
    </ligand>
</feature>
<dbReference type="GO" id="GO:0009408">
    <property type="term" value="P:response to heat"/>
    <property type="evidence" value="ECO:0007669"/>
    <property type="project" value="InterPro"/>
</dbReference>